<dbReference type="InterPro" id="IPR029063">
    <property type="entry name" value="SAM-dependent_MTases_sf"/>
</dbReference>
<dbReference type="InterPro" id="IPR017907">
    <property type="entry name" value="Znf_RING_CS"/>
</dbReference>
<dbReference type="InterPro" id="IPR001525">
    <property type="entry name" value="C5_MeTfrase"/>
</dbReference>
<feature type="compositionally biased region" description="Acidic residues" evidence="10">
    <location>
        <begin position="2294"/>
        <end position="2308"/>
    </location>
</feature>
<dbReference type="GO" id="GO:0008168">
    <property type="term" value="F:methyltransferase activity"/>
    <property type="evidence" value="ECO:0007669"/>
    <property type="project" value="UniProtKB-KW"/>
</dbReference>
<evidence type="ECO:0000313" key="12">
    <source>
        <dbReference type="EMBL" id="KAJ5212426.1"/>
    </source>
</evidence>
<dbReference type="Gene3D" id="3.40.50.10810">
    <property type="entry name" value="Tandem AAA-ATPase domain"/>
    <property type="match status" value="1"/>
</dbReference>
<dbReference type="SMART" id="SM00487">
    <property type="entry name" value="DEXDc"/>
    <property type="match status" value="1"/>
</dbReference>
<protein>
    <submittedName>
        <fullName evidence="12">C-5 cytosine methyltransferase</fullName>
    </submittedName>
</protein>
<dbReference type="PANTHER" id="PTHR45626">
    <property type="entry name" value="TRANSCRIPTION TERMINATION FACTOR 2-RELATED"/>
    <property type="match status" value="1"/>
</dbReference>
<keyword evidence="5 9" id="KW-0863">Zinc-finger</keyword>
<feature type="region of interest" description="Disordered" evidence="10">
    <location>
        <begin position="1447"/>
        <end position="1478"/>
    </location>
</feature>
<keyword evidence="1 12" id="KW-0489">Methyltransferase</keyword>
<dbReference type="InterPro" id="IPR000330">
    <property type="entry name" value="SNF2_N"/>
</dbReference>
<dbReference type="OrthoDB" id="423221at2759"/>
<feature type="region of interest" description="Disordered" evidence="10">
    <location>
        <begin position="1823"/>
        <end position="1880"/>
    </location>
</feature>
<feature type="region of interest" description="Disordered" evidence="10">
    <location>
        <begin position="2281"/>
        <end position="2308"/>
    </location>
</feature>
<dbReference type="GO" id="GO:0008270">
    <property type="term" value="F:zinc ion binding"/>
    <property type="evidence" value="ECO:0007669"/>
    <property type="project" value="UniProtKB-KW"/>
</dbReference>
<dbReference type="GO" id="GO:0005634">
    <property type="term" value="C:nucleus"/>
    <property type="evidence" value="ECO:0007669"/>
    <property type="project" value="TreeGrafter"/>
</dbReference>
<evidence type="ECO:0000259" key="11">
    <source>
        <dbReference type="PROSITE" id="PS50089"/>
    </source>
</evidence>
<dbReference type="GO" id="GO:0016787">
    <property type="term" value="F:hydrolase activity"/>
    <property type="evidence" value="ECO:0007669"/>
    <property type="project" value="UniProtKB-KW"/>
</dbReference>
<feature type="compositionally biased region" description="Low complexity" evidence="10">
    <location>
        <begin position="1826"/>
        <end position="1835"/>
    </location>
</feature>
<dbReference type="EMBL" id="JAPQKR010000008">
    <property type="protein sequence ID" value="KAJ5212426.1"/>
    <property type="molecule type" value="Genomic_DNA"/>
</dbReference>
<comment type="caution">
    <text evidence="12">The sequence shown here is derived from an EMBL/GenBank/DDBJ whole genome shotgun (WGS) entry which is preliminary data.</text>
</comment>
<evidence type="ECO:0000256" key="5">
    <source>
        <dbReference type="ARBA" id="ARBA00022771"/>
    </source>
</evidence>
<feature type="region of interest" description="Disordered" evidence="10">
    <location>
        <begin position="1354"/>
        <end position="1394"/>
    </location>
</feature>
<dbReference type="Gene3D" id="3.40.50.300">
    <property type="entry name" value="P-loop containing nucleotide triphosphate hydrolases"/>
    <property type="match status" value="1"/>
</dbReference>
<name>A0A9W9N3A3_9EURO</name>
<sequence length="2308" mass="258027">MAPRAPRKSPEQKKKMAAQQQGVVGDVADASTPSSNLKIPEYARSQVGDKSYLDQSLPPMHKLEDIFQDLASNALRLGLQNVLDILGDRPLKVATVCSGTESPLLALEMIEKVLPSERRFRISHLFSCEIVPFKQAYIERNFGPKIIFRDLTELGGTEARTAYGSLADVPSELDILIAGTACVDFSPLNTQQKGLDDGGESGKTFLALIEYATKNRPRIVIMENVRGAPWKRFADHWTGIGYDAFHSIVDSKHYYVPQTRIRGYMVCVDNERRLEDAGKESFGADWDNLVKSMKRQASSPAGMFLLNEDDHRLEQISRDSGRAESNREVDWSRYQERHKRYRIDMELGDRRPISRSLPGGTVSMPPDFYWPPFFKAQVERVWETLDLKFLVNLLKGADMNFKERWVDVSQGVDRGNESGKNFGVAGCLTPNGVPFMSTRGGPMSGLEALALQGLPIDRMILAKEKPKELQDLAGNAMTSTVVCAIILAALITFKEVLKDGAESRAQAVVQPKVEFALKDGDKLLPIPKIAESGPWGLDALLAVAARTVAYCQCEKQSGSKNDLVQCTQCGHTACMACAGSPTHSYKELKLKVRRTNPSDFKKLLKGILPMRLVLEDLPVKAFQEYRSLFPGDTTAPPSREFEKYLGAVSAALRDEVRFFDIRRSEQWTVMYEGDNSSLRLSITEKEIRWFVYGKPPSSSAARCLLREIMKKPIARMTVTQGSLLKGEWEVCAPISTGFCLSISGFGEQVRSYEAECGLVREDFVNSKVWTQIRVSAEDKDVVSLDVDVRGEYQFLPDCGTALGSLYTKEATTLSPSVYLFLDPSKNGAVCLDSCVFSLEHGRIPGYAPRMTIAELSPSWRAVHVQSTPASITAFVRAWRTVANAYLKQIVNTEVVERLRVAHPNTSVDETSCSQSFITLASLTAQATMLNLPERSSPWQALSSDISIALKDLSWAIQGVAAVAGSLDWMQIDWNKLMPSSQAAICGHCVPMPPGTIWCLGRDGKSVVPLEDPKGAAEFERAIKTKPPAFMVFSHVDTIGIGELRFALNVQSMAHQAFGNLIDPKCPEISKNTRFRWRLLSNVTELVRTRCQRMDIAGNNEELCSAQPVMRLSLRRDQLRSLTWMVAQESDDIKPFFEEETEEATLPLMSWRAEVRVSMPKTIRGGILADDVGYGKTAIILGLIATQRQNDMEIPDKPSQSAGFIATSATLIVVPEHLFNQWKAEIPKFLGRRCSVLSMYNISDLAQATVGEFMEANIVLVTWDLLNNLTYYQRMRSFTGSPAVPERGGERIFDNWFMKAERSLRELVPTLQQEVPEGGPEIFSQEALARYKQVLEDQAESTYCPSKRLRGKAFALAQQKSEEDADTSRSQTEVSLPDHPRPSEGFRSASGSRHASVFERMGSTLTRATSTATREQSQRVEVQDSWPDEMDIEDDGKYMGDDVEPAARSKTFGEKGGTTAGQKRKRTDFEGKPNVKGPLTDEEKLKREAAAIKKRFNIQPDMWMMKGLPIHAFSFARLVVDEYTYTKEDKQCSLVSLRAWSKWVLSGTPATGEFADVKSIARYLGIYLGIDDDGNHPTENARLNQARKCLSGLESLQLFQVPRSQAWYEHRRDHAQGFLDVFARKNPALISHIKVTNHPILCKQFPADWKIYYALHCHLKKEHGQLRIMRNTQNDLQVERMNEFLYEKGHNPSHSSLLKCATVSDLRGFAWSVEKCRSKLQKQQNALDKCWKNLEFLTKQTVLAKSQWAVRSSVWADFLTNVFASRFGDHEAMIEARRRMTNISALYETWVGVESKEISDVINQVTERFKKKTETKASRAAAEKATAEQAAVEEATNLSATDIDDGDTASSNSLGSDSKGGNAHNGNRKKKKKTPPLKKAKMSLVSADKELMITRGAREQGVAKKLHIDTVAALRTVCETFQRVRFFKAMITLQTAAEQRCDSCNNIFASMSDVVVLRSCGHILCENCIEACDSAEQISTVASKAEEQTDIEGSDAKERTVTKAERTCPLEKCNGSTQPGKRIHGRTLNDTDDTSRKLTRMIRIIKGTPPDDQVLLFIQWEDLIDKAKRALLSADIDFIWAKTATDVKLFTPPGPLDGPKKWGWKKKEDKEKTEGQGQKPRPKVLILQLGQVVSSGLNLQCANHVIFLSPYNAADWYEYQASMTQAIGRAVRYGQEKHVHIYHLLSMNTADVTVFQARNQGSVVWRGSKAFIVDKKYLDQRPDSILLLRGPDLNFGMGDGLDTAESNSKMKDREEDEAIINEVVDDLLEEVVTEAAEAAVGYTDEDIVDSSPPDWEYEIDQGDVMDSYE</sequence>
<keyword evidence="13" id="KW-1185">Reference proteome</keyword>
<dbReference type="GO" id="GO:0008094">
    <property type="term" value="F:ATP-dependent activity, acting on DNA"/>
    <property type="evidence" value="ECO:0007669"/>
    <property type="project" value="TreeGrafter"/>
</dbReference>
<dbReference type="InterPro" id="IPR038718">
    <property type="entry name" value="SNF2-like_sf"/>
</dbReference>
<keyword evidence="2" id="KW-0808">Transferase</keyword>
<evidence type="ECO:0000256" key="6">
    <source>
        <dbReference type="ARBA" id="ARBA00022801"/>
    </source>
</evidence>
<feature type="domain" description="RING-type" evidence="11">
    <location>
        <begin position="1940"/>
        <end position="2011"/>
    </location>
</feature>
<keyword evidence="4" id="KW-0547">Nucleotide-binding</keyword>
<dbReference type="SUPFAM" id="SSF52540">
    <property type="entry name" value="P-loop containing nucleoside triphosphate hydrolases"/>
    <property type="match status" value="2"/>
</dbReference>
<dbReference type="PROSITE" id="PS00518">
    <property type="entry name" value="ZF_RING_1"/>
    <property type="match status" value="1"/>
</dbReference>
<evidence type="ECO:0000256" key="2">
    <source>
        <dbReference type="ARBA" id="ARBA00022679"/>
    </source>
</evidence>
<gene>
    <name evidence="12" type="ORF">N7498_004072</name>
</gene>
<dbReference type="PROSITE" id="PS50089">
    <property type="entry name" value="ZF_RING_2"/>
    <property type="match status" value="1"/>
</dbReference>
<evidence type="ECO:0000313" key="13">
    <source>
        <dbReference type="Proteomes" id="UP001150904"/>
    </source>
</evidence>
<keyword evidence="6" id="KW-0378">Hydrolase</keyword>
<dbReference type="InterPro" id="IPR001841">
    <property type="entry name" value="Znf_RING"/>
</dbReference>
<feature type="region of interest" description="Disordered" evidence="10">
    <location>
        <begin position="2091"/>
        <end position="2118"/>
    </location>
</feature>
<dbReference type="GO" id="GO:0006281">
    <property type="term" value="P:DNA repair"/>
    <property type="evidence" value="ECO:0007669"/>
    <property type="project" value="TreeGrafter"/>
</dbReference>
<dbReference type="Proteomes" id="UP001150904">
    <property type="component" value="Unassembled WGS sequence"/>
</dbReference>
<evidence type="ECO:0000256" key="9">
    <source>
        <dbReference type="PROSITE-ProRule" id="PRU00175"/>
    </source>
</evidence>
<organism evidence="12 13">
    <name type="scientific">Penicillium cinerascens</name>
    <dbReference type="NCBI Taxonomy" id="70096"/>
    <lineage>
        <taxon>Eukaryota</taxon>
        <taxon>Fungi</taxon>
        <taxon>Dikarya</taxon>
        <taxon>Ascomycota</taxon>
        <taxon>Pezizomycotina</taxon>
        <taxon>Eurotiomycetes</taxon>
        <taxon>Eurotiomycetidae</taxon>
        <taxon>Eurotiales</taxon>
        <taxon>Aspergillaceae</taxon>
        <taxon>Penicillium</taxon>
    </lineage>
</organism>
<keyword evidence="3" id="KW-0479">Metal-binding</keyword>
<dbReference type="Pfam" id="PF00145">
    <property type="entry name" value="DNA_methylase"/>
    <property type="match status" value="1"/>
</dbReference>
<dbReference type="InterPro" id="IPR027417">
    <property type="entry name" value="P-loop_NTPase"/>
</dbReference>
<dbReference type="PANTHER" id="PTHR45626:SF26">
    <property type="entry name" value="FAMILY HELICASE, PUTATIVE (AFU_ORTHOLOGUE AFUA_2G09120)-RELATED"/>
    <property type="match status" value="1"/>
</dbReference>
<feature type="compositionally biased region" description="Basic and acidic residues" evidence="10">
    <location>
        <begin position="2104"/>
        <end position="2113"/>
    </location>
</feature>
<evidence type="ECO:0000256" key="3">
    <source>
        <dbReference type="ARBA" id="ARBA00022723"/>
    </source>
</evidence>
<dbReference type="GO" id="GO:0032259">
    <property type="term" value="P:methylation"/>
    <property type="evidence" value="ECO:0007669"/>
    <property type="project" value="UniProtKB-KW"/>
</dbReference>
<dbReference type="CDD" id="cd18793">
    <property type="entry name" value="SF2_C_SNF"/>
    <property type="match status" value="1"/>
</dbReference>
<feature type="compositionally biased region" description="Basic residues" evidence="10">
    <location>
        <begin position="1865"/>
        <end position="1880"/>
    </location>
</feature>
<dbReference type="Pfam" id="PF00176">
    <property type="entry name" value="SNF2-rel_dom"/>
    <property type="match status" value="1"/>
</dbReference>
<evidence type="ECO:0000256" key="8">
    <source>
        <dbReference type="ARBA" id="ARBA00022840"/>
    </source>
</evidence>
<reference evidence="12" key="1">
    <citation type="submission" date="2022-12" db="EMBL/GenBank/DDBJ databases">
        <authorList>
            <person name="Petersen C."/>
        </authorList>
    </citation>
    <scope>NUCLEOTIDE SEQUENCE</scope>
    <source>
        <strain evidence="12">IBT 15544</strain>
    </source>
</reference>
<accession>A0A9W9N3A3</accession>
<dbReference type="Gene3D" id="3.40.50.150">
    <property type="entry name" value="Vaccinia Virus protein VP39"/>
    <property type="match status" value="1"/>
</dbReference>
<evidence type="ECO:0000256" key="10">
    <source>
        <dbReference type="SAM" id="MobiDB-lite"/>
    </source>
</evidence>
<dbReference type="SUPFAM" id="SSF53335">
    <property type="entry name" value="S-adenosyl-L-methionine-dependent methyltransferases"/>
    <property type="match status" value="1"/>
</dbReference>
<evidence type="ECO:0000256" key="7">
    <source>
        <dbReference type="ARBA" id="ARBA00022833"/>
    </source>
</evidence>
<dbReference type="GO" id="GO:0005524">
    <property type="term" value="F:ATP binding"/>
    <property type="evidence" value="ECO:0007669"/>
    <property type="project" value="UniProtKB-KW"/>
</dbReference>
<feature type="region of interest" description="Disordered" evidence="10">
    <location>
        <begin position="1"/>
        <end position="38"/>
    </location>
</feature>
<evidence type="ECO:0000256" key="4">
    <source>
        <dbReference type="ARBA" id="ARBA00022741"/>
    </source>
</evidence>
<dbReference type="InterPro" id="IPR014001">
    <property type="entry name" value="Helicase_ATP-bd"/>
</dbReference>
<reference evidence="12" key="2">
    <citation type="journal article" date="2023" name="IMA Fungus">
        <title>Comparative genomic study of the Penicillium genus elucidates a diverse pangenome and 15 lateral gene transfer events.</title>
        <authorList>
            <person name="Petersen C."/>
            <person name="Sorensen T."/>
            <person name="Nielsen M.R."/>
            <person name="Sondergaard T.E."/>
            <person name="Sorensen J.L."/>
            <person name="Fitzpatrick D.A."/>
            <person name="Frisvad J.C."/>
            <person name="Nielsen K.L."/>
        </authorList>
    </citation>
    <scope>NUCLEOTIDE SEQUENCE</scope>
    <source>
        <strain evidence="12">IBT 15544</strain>
    </source>
</reference>
<evidence type="ECO:0000256" key="1">
    <source>
        <dbReference type="ARBA" id="ARBA00022603"/>
    </source>
</evidence>
<feature type="compositionally biased region" description="Basic and acidic residues" evidence="10">
    <location>
        <begin position="1466"/>
        <end position="1478"/>
    </location>
</feature>
<dbReference type="GeneID" id="83178435"/>
<dbReference type="InterPro" id="IPR050628">
    <property type="entry name" value="SNF2_RAD54_helicase_TF"/>
</dbReference>
<proteinExistence type="predicted"/>
<keyword evidence="7" id="KW-0862">Zinc</keyword>
<dbReference type="RefSeq" id="XP_058310596.1">
    <property type="nucleotide sequence ID" value="XM_058451134.1"/>
</dbReference>
<keyword evidence="8" id="KW-0067">ATP-binding</keyword>
<dbReference type="InterPro" id="IPR049730">
    <property type="entry name" value="SNF2/RAD54-like_C"/>
</dbReference>